<evidence type="ECO:0000256" key="2">
    <source>
        <dbReference type="SAM" id="Phobius"/>
    </source>
</evidence>
<gene>
    <name evidence="4" type="ORF">V2S66_24965</name>
</gene>
<proteinExistence type="predicted"/>
<keyword evidence="2" id="KW-0472">Membrane</keyword>
<evidence type="ECO:0000256" key="1">
    <source>
        <dbReference type="SAM" id="MobiDB-lite"/>
    </source>
</evidence>
<keyword evidence="2" id="KW-1133">Transmembrane helix</keyword>
<reference evidence="4 5" key="1">
    <citation type="submission" date="2023-12" db="EMBL/GenBank/DDBJ databases">
        <title>Streptomyces sp. V4-01.</title>
        <authorList>
            <person name="Somphong A."/>
            <person name="Phongsopitanun W."/>
        </authorList>
    </citation>
    <scope>NUCLEOTIDE SEQUENCE [LARGE SCALE GENOMIC DNA]</scope>
    <source>
        <strain evidence="4 5">V4-01</strain>
    </source>
</reference>
<dbReference type="EMBL" id="JAZEWV010000026">
    <property type="protein sequence ID" value="MEE4545207.1"/>
    <property type="molecule type" value="Genomic_DNA"/>
</dbReference>
<evidence type="ECO:0000313" key="4">
    <source>
        <dbReference type="EMBL" id="MEE4545207.1"/>
    </source>
</evidence>
<feature type="domain" description="DUF7144" evidence="3">
    <location>
        <begin position="31"/>
        <end position="144"/>
    </location>
</feature>
<organism evidence="4 5">
    <name type="scientific">Actinacidiphila polyblastidii</name>
    <dbReference type="NCBI Taxonomy" id="3110430"/>
    <lineage>
        <taxon>Bacteria</taxon>
        <taxon>Bacillati</taxon>
        <taxon>Actinomycetota</taxon>
        <taxon>Actinomycetes</taxon>
        <taxon>Kitasatosporales</taxon>
        <taxon>Streptomycetaceae</taxon>
        <taxon>Actinacidiphila</taxon>
    </lineage>
</organism>
<protein>
    <recommendedName>
        <fullName evidence="3">DUF7144 domain-containing protein</fullName>
    </recommendedName>
</protein>
<evidence type="ECO:0000313" key="5">
    <source>
        <dbReference type="Proteomes" id="UP001344658"/>
    </source>
</evidence>
<feature type="transmembrane region" description="Helical" evidence="2">
    <location>
        <begin position="26"/>
        <end position="54"/>
    </location>
</feature>
<dbReference type="InterPro" id="IPR055568">
    <property type="entry name" value="DUF7144"/>
</dbReference>
<feature type="transmembrane region" description="Helical" evidence="2">
    <location>
        <begin position="99"/>
        <end position="118"/>
    </location>
</feature>
<sequence>MSHEQSPTAPHSPGPRSPGHDSGREWAAGGTIFAGLMLLIAGVMAILEGIVGISRDSVYVTTRGDYTYNFDVPAWGWIHLVLGVIAVLVGYGVLNGAEWARYAGMLIAGLSMIANFIFLPYQPVWSIIMIAIDAFVIWALATYHPRSMRAGGALL</sequence>
<feature type="transmembrane region" description="Helical" evidence="2">
    <location>
        <begin position="74"/>
        <end position="94"/>
    </location>
</feature>
<feature type="transmembrane region" description="Helical" evidence="2">
    <location>
        <begin position="124"/>
        <end position="143"/>
    </location>
</feature>
<evidence type="ECO:0000259" key="3">
    <source>
        <dbReference type="Pfam" id="PF23636"/>
    </source>
</evidence>
<feature type="region of interest" description="Disordered" evidence="1">
    <location>
        <begin position="1"/>
        <end position="22"/>
    </location>
</feature>
<keyword evidence="2" id="KW-0812">Transmembrane</keyword>
<keyword evidence="5" id="KW-1185">Reference proteome</keyword>
<accession>A0ABU7PHA5</accession>
<comment type="caution">
    <text evidence="4">The sequence shown here is derived from an EMBL/GenBank/DDBJ whole genome shotgun (WGS) entry which is preliminary data.</text>
</comment>
<dbReference type="RefSeq" id="WP_330798614.1">
    <property type="nucleotide sequence ID" value="NZ_JAZEWV010000026.1"/>
</dbReference>
<dbReference type="Proteomes" id="UP001344658">
    <property type="component" value="Unassembled WGS sequence"/>
</dbReference>
<name>A0ABU7PHA5_9ACTN</name>
<dbReference type="Pfam" id="PF23636">
    <property type="entry name" value="DUF7144"/>
    <property type="match status" value="1"/>
</dbReference>